<dbReference type="GO" id="GO:0008168">
    <property type="term" value="F:methyltransferase activity"/>
    <property type="evidence" value="ECO:0007669"/>
    <property type="project" value="UniProtKB-KW"/>
</dbReference>
<dbReference type="InterPro" id="IPR028896">
    <property type="entry name" value="GcvT/YgfZ/DmdA"/>
</dbReference>
<dbReference type="Proteomes" id="UP000043764">
    <property type="component" value="Unassembled WGS sequence"/>
</dbReference>
<dbReference type="InterPro" id="IPR013977">
    <property type="entry name" value="GcvT_C"/>
</dbReference>
<dbReference type="Pfam" id="PF13510">
    <property type="entry name" value="Fer2_4"/>
    <property type="match status" value="1"/>
</dbReference>
<dbReference type="Gene3D" id="3.10.20.440">
    <property type="entry name" value="2Fe-2S iron-sulphur cluster binding domain, sarcosine oxidase, alpha subunit, N-terminal domain"/>
    <property type="match status" value="1"/>
</dbReference>
<feature type="domain" description="Aminomethyltransferase C-terminal" evidence="4">
    <location>
        <begin position="879"/>
        <end position="965"/>
    </location>
</feature>
<evidence type="ECO:0000259" key="3">
    <source>
        <dbReference type="Pfam" id="PF01571"/>
    </source>
</evidence>
<keyword evidence="6" id="KW-0808">Transferase</keyword>
<organism evidence="6 7">
    <name type="scientific">Phaeobacter italicus</name>
    <dbReference type="NCBI Taxonomy" id="481446"/>
    <lineage>
        <taxon>Bacteria</taxon>
        <taxon>Pseudomonadati</taxon>
        <taxon>Pseudomonadota</taxon>
        <taxon>Alphaproteobacteria</taxon>
        <taxon>Rhodobacterales</taxon>
        <taxon>Roseobacteraceae</taxon>
        <taxon>Phaeobacter</taxon>
    </lineage>
</organism>
<dbReference type="Pfam" id="PF08669">
    <property type="entry name" value="GCV_T_C"/>
    <property type="match status" value="1"/>
</dbReference>
<dbReference type="NCBIfam" id="TIGR01372">
    <property type="entry name" value="soxA"/>
    <property type="match status" value="1"/>
</dbReference>
<dbReference type="SUPFAM" id="SSF101790">
    <property type="entry name" value="Aminomethyltransferase beta-barrel domain"/>
    <property type="match status" value="1"/>
</dbReference>
<dbReference type="AlphaFoldDB" id="A0A0H5DDS4"/>
<dbReference type="SUPFAM" id="SSF103025">
    <property type="entry name" value="Folate-binding domain"/>
    <property type="match status" value="1"/>
</dbReference>
<gene>
    <name evidence="6" type="primary">gcvT_2</name>
    <name evidence="6" type="ORF">NIT7321_00502</name>
</gene>
<evidence type="ECO:0000259" key="5">
    <source>
        <dbReference type="Pfam" id="PF17806"/>
    </source>
</evidence>
<dbReference type="Pfam" id="PF17806">
    <property type="entry name" value="SO_alpha_A3"/>
    <property type="match status" value="1"/>
</dbReference>
<dbReference type="InterPro" id="IPR042204">
    <property type="entry name" value="2Fe-2S-bd_N"/>
</dbReference>
<dbReference type="EMBL" id="CVRL01000005">
    <property type="protein sequence ID" value="CRL09670.1"/>
    <property type="molecule type" value="Genomic_DNA"/>
</dbReference>
<name>A0A0H5DDS4_9RHOB</name>
<dbReference type="PRINTS" id="PR00469">
    <property type="entry name" value="PNDRDTASEII"/>
</dbReference>
<feature type="domain" description="SoxA A3" evidence="5">
    <location>
        <begin position="491"/>
        <end position="575"/>
    </location>
</feature>
<dbReference type="Gene3D" id="3.30.1360.120">
    <property type="entry name" value="Probable tRNA modification gtpase trme, domain 1"/>
    <property type="match status" value="1"/>
</dbReference>
<dbReference type="PANTHER" id="PTHR43757">
    <property type="entry name" value="AMINOMETHYLTRANSFERASE"/>
    <property type="match status" value="1"/>
</dbReference>
<dbReference type="GO" id="GO:0046653">
    <property type="term" value="P:tetrahydrofolate metabolic process"/>
    <property type="evidence" value="ECO:0007669"/>
    <property type="project" value="InterPro"/>
</dbReference>
<dbReference type="SUPFAM" id="SSF51905">
    <property type="entry name" value="FAD/NAD(P)-binding domain"/>
    <property type="match status" value="1"/>
</dbReference>
<dbReference type="GO" id="GO:0032259">
    <property type="term" value="P:methylation"/>
    <property type="evidence" value="ECO:0007669"/>
    <property type="project" value="UniProtKB-KW"/>
</dbReference>
<dbReference type="GO" id="GO:0008115">
    <property type="term" value="F:sarcosine oxidase activity"/>
    <property type="evidence" value="ECO:0007669"/>
    <property type="project" value="InterPro"/>
</dbReference>
<accession>A0A0H5DDS4</accession>
<comment type="similarity">
    <text evidence="1">Belongs to the GcvT family.</text>
</comment>
<dbReference type="STRING" id="481446.NIT7645_00284"/>
<proteinExistence type="inferred from homology"/>
<dbReference type="InterPro" id="IPR036188">
    <property type="entry name" value="FAD/NAD-bd_sf"/>
</dbReference>
<dbReference type="Pfam" id="PF12831">
    <property type="entry name" value="FAD_oxidored"/>
    <property type="match status" value="1"/>
</dbReference>
<evidence type="ECO:0000256" key="2">
    <source>
        <dbReference type="ARBA" id="ARBA00023002"/>
    </source>
</evidence>
<sequence length="973" mass="104786">MRISGWGQSGEAREVGFTFNGQALRGRDGEPLAAALLANGIHLVGRSFKYHRPRGILTAGSEEPNALVTLGEGAQQEPNVRATTVPLFEGLSARSQNCWPSVGFDVMALNDLAAPFLGAGFYYKTFMWPTEFWERFYEPLIRRAAGLGALSGAPDDAAYEKAFGFCDLLVVGAGPAGLMAALTAARAGLDVILCDEDVTPGGRLQSERDTIADAPAQAWIDATVAELDSCDNVRRMARTTVTGVYDQGTYAALEMVPQSSGRAGRACFWRLVAKRAILATGALERPIAFANNDRPGIMMAGAVRSYLNRWGVAPGERVSVFANNDHAHRTARDLVAAGVHVAAVIDSRHDAPQSDLFRVIRGATVCNASGRRRLESITLRSVGGEEKLQTDCLAMSGGWNPTLHLTCHLNARPRWRRDLACFIPEPDAVPGLDPAGACRGRFSTAQALQDGADAALRALKALGKSAGAADVPKAEADSYGIQPLWSVPGRGRAWVDFQNDVTVKDICQSAAENFRSVEHMKRYTTQGMATDQGKSSNVVALAVLAEATDRSIAETGTTTFRPPFVPVALGAMGAGATGMGFAPRRMLSSHQVAEERGATMMEVGLWYRASYFSKPGETSWRQSCDREVGYVRNAVGIADVSTLGKIDIQGPDAARLLEYVYVNRFSKLTPGRVRYGLMLREDGFVMDDGTTACLGENHYVMTTTTAAAGQVMAHLEFVTQVLQPKWNVRISSVTEQWAQFSIAGPKARALLQDLAGGGFVPSDWPFMSCGQLQLGDVMARLFRISFSGEEAYELAVPSRYGESLFRLLLERAEAVGGGPYGLEALNVLRLEKGFLTHAEINGTASLHDLGLEEMMNPDAPCVGQVMAGREGLVARDRMRLVGIRPTDPGERLSAGAHLFDPDDSVERKNDQGYVTSVGHSPTLGHMIGLALIKSGPDRIGDPIRMVDHTAGLDVICDIVEPVFFDPEGERARG</sequence>
<evidence type="ECO:0000313" key="6">
    <source>
        <dbReference type="EMBL" id="CRL09670.1"/>
    </source>
</evidence>
<keyword evidence="7" id="KW-1185">Reference proteome</keyword>
<keyword evidence="6" id="KW-0489">Methyltransferase</keyword>
<dbReference type="InterPro" id="IPR041117">
    <property type="entry name" value="SoxA_A3"/>
</dbReference>
<protein>
    <submittedName>
        <fullName evidence="6">Aminomethyltransferase</fullName>
        <ecNumber evidence="6">2.1.2.10</ecNumber>
    </submittedName>
</protein>
<dbReference type="RefSeq" id="WP_050672474.1">
    <property type="nucleotide sequence ID" value="NZ_CVRL01000005.1"/>
</dbReference>
<evidence type="ECO:0000313" key="7">
    <source>
        <dbReference type="Proteomes" id="UP000043764"/>
    </source>
</evidence>
<dbReference type="InterPro" id="IPR006277">
    <property type="entry name" value="Sarcosine_oxidase_asu"/>
</dbReference>
<evidence type="ECO:0000256" key="1">
    <source>
        <dbReference type="ARBA" id="ARBA00008609"/>
    </source>
</evidence>
<keyword evidence="2" id="KW-0560">Oxidoreductase</keyword>
<dbReference type="PRINTS" id="PR00368">
    <property type="entry name" value="FADPNR"/>
</dbReference>
<dbReference type="InterPro" id="IPR029043">
    <property type="entry name" value="GcvT/YgfZ_C"/>
</dbReference>
<evidence type="ECO:0000259" key="4">
    <source>
        <dbReference type="Pfam" id="PF08669"/>
    </source>
</evidence>
<dbReference type="InterPro" id="IPR006222">
    <property type="entry name" value="GCVT_N"/>
</dbReference>
<dbReference type="GO" id="GO:0004047">
    <property type="term" value="F:aminomethyltransferase activity"/>
    <property type="evidence" value="ECO:0007669"/>
    <property type="project" value="UniProtKB-EC"/>
</dbReference>
<dbReference type="EC" id="2.1.2.10" evidence="6"/>
<feature type="domain" description="GCVT N-terminal" evidence="3">
    <location>
        <begin position="590"/>
        <end position="855"/>
    </location>
</feature>
<reference evidence="7" key="1">
    <citation type="submission" date="2015-05" db="EMBL/GenBank/DDBJ databases">
        <authorList>
            <person name="Rodrigo-Torres Lidia"/>
            <person name="Arahal R.David."/>
        </authorList>
    </citation>
    <scope>NUCLEOTIDE SEQUENCE [LARGE SCALE GENOMIC DNA]</scope>
    <source>
        <strain evidence="7">CECT 7321</strain>
    </source>
</reference>
<dbReference type="Pfam" id="PF01571">
    <property type="entry name" value="GCV_T"/>
    <property type="match status" value="1"/>
</dbReference>
<dbReference type="Gene3D" id="3.50.50.60">
    <property type="entry name" value="FAD/NAD(P)-binding domain"/>
    <property type="match status" value="1"/>
</dbReference>
<dbReference type="PANTHER" id="PTHR43757:SF2">
    <property type="entry name" value="AMINOMETHYLTRANSFERASE, MITOCHONDRIAL"/>
    <property type="match status" value="1"/>
</dbReference>
<dbReference type="InterPro" id="IPR027266">
    <property type="entry name" value="TrmE/GcvT-like"/>
</dbReference>